<name>A0A2U1PVD1_ARTAN</name>
<accession>A0A2U1PVD1</accession>
<dbReference type="OrthoDB" id="550575at2759"/>
<comment type="caution">
    <text evidence="1">The sequence shown here is derived from an EMBL/GenBank/DDBJ whole genome shotgun (WGS) entry which is preliminary data.</text>
</comment>
<dbReference type="GO" id="GO:0031146">
    <property type="term" value="P:SCF-dependent proteasomal ubiquitin-dependent protein catabolic process"/>
    <property type="evidence" value="ECO:0007669"/>
    <property type="project" value="TreeGrafter"/>
</dbReference>
<organism evidence="1 2">
    <name type="scientific">Artemisia annua</name>
    <name type="common">Sweet wormwood</name>
    <dbReference type="NCBI Taxonomy" id="35608"/>
    <lineage>
        <taxon>Eukaryota</taxon>
        <taxon>Viridiplantae</taxon>
        <taxon>Streptophyta</taxon>
        <taxon>Embryophyta</taxon>
        <taxon>Tracheophyta</taxon>
        <taxon>Spermatophyta</taxon>
        <taxon>Magnoliopsida</taxon>
        <taxon>eudicotyledons</taxon>
        <taxon>Gunneridae</taxon>
        <taxon>Pentapetalae</taxon>
        <taxon>asterids</taxon>
        <taxon>campanulids</taxon>
        <taxon>Asterales</taxon>
        <taxon>Asteraceae</taxon>
        <taxon>Asteroideae</taxon>
        <taxon>Anthemideae</taxon>
        <taxon>Artemisiinae</taxon>
        <taxon>Artemisia</taxon>
    </lineage>
</organism>
<dbReference type="AlphaFoldDB" id="A0A2U1PVD1"/>
<reference evidence="1 2" key="1">
    <citation type="journal article" date="2018" name="Mol. Plant">
        <title>The genome of Artemisia annua provides insight into the evolution of Asteraceae family and artemisinin biosynthesis.</title>
        <authorList>
            <person name="Shen Q."/>
            <person name="Zhang L."/>
            <person name="Liao Z."/>
            <person name="Wang S."/>
            <person name="Yan T."/>
            <person name="Shi P."/>
            <person name="Liu M."/>
            <person name="Fu X."/>
            <person name="Pan Q."/>
            <person name="Wang Y."/>
            <person name="Lv Z."/>
            <person name="Lu X."/>
            <person name="Zhang F."/>
            <person name="Jiang W."/>
            <person name="Ma Y."/>
            <person name="Chen M."/>
            <person name="Hao X."/>
            <person name="Li L."/>
            <person name="Tang Y."/>
            <person name="Lv G."/>
            <person name="Zhou Y."/>
            <person name="Sun X."/>
            <person name="Brodelius P.E."/>
            <person name="Rose J.K.C."/>
            <person name="Tang K."/>
        </authorList>
    </citation>
    <scope>NUCLEOTIDE SEQUENCE [LARGE SCALE GENOMIC DNA]</scope>
    <source>
        <strain evidence="2">cv. Huhao1</strain>
        <tissue evidence="1">Leaf</tissue>
    </source>
</reference>
<dbReference type="STRING" id="35608.A0A2U1PVD1"/>
<dbReference type="PANTHER" id="PTHR16134">
    <property type="entry name" value="F-BOX/TPR REPEAT PROTEIN POF3"/>
    <property type="match status" value="1"/>
</dbReference>
<dbReference type="PANTHER" id="PTHR16134:SF73">
    <property type="entry name" value="F-BOX DOMAIN-CONTAINING PROTEIN"/>
    <property type="match status" value="1"/>
</dbReference>
<gene>
    <name evidence="1" type="ORF">CTI12_AA110610</name>
</gene>
<dbReference type="Proteomes" id="UP000245207">
    <property type="component" value="Unassembled WGS sequence"/>
</dbReference>
<dbReference type="InterPro" id="IPR032675">
    <property type="entry name" value="LRR_dom_sf"/>
</dbReference>
<evidence type="ECO:0000313" key="2">
    <source>
        <dbReference type="Proteomes" id="UP000245207"/>
    </source>
</evidence>
<dbReference type="GO" id="GO:0019005">
    <property type="term" value="C:SCF ubiquitin ligase complex"/>
    <property type="evidence" value="ECO:0007669"/>
    <property type="project" value="TreeGrafter"/>
</dbReference>
<sequence>METVGGAPDDCDFPQISGIDITPWVKEICAKFECLKALHIRGLVVSNEHLALLAKTRGEWLRELALRNTPIESLYLSFVNYDVEILTLVAQKCSNSLVSLKVSPKPLNHLGDAFSHAVKLQDFHGTVFYEDGAILVSSFPQAFCFLIERCPNLEVLITDDVCGDMGLQVIGRVCKKLRKLIHYGYVTHMGLIGLVQGCINLEYLDVTLSNISNEAIECVGTHLKNLRVFRITMFKFRKASIDNGIRAMLKGCIKLKRLSLGLGDEEGLTDVGLGTSGVVERVPKIKKANFM</sequence>
<keyword evidence="2" id="KW-1185">Reference proteome</keyword>
<evidence type="ECO:0000313" key="1">
    <source>
        <dbReference type="EMBL" id="PWA89695.1"/>
    </source>
</evidence>
<protein>
    <submittedName>
        <fullName evidence="1">Uncharacterized protein</fullName>
    </submittedName>
</protein>
<dbReference type="Gene3D" id="3.80.10.10">
    <property type="entry name" value="Ribonuclease Inhibitor"/>
    <property type="match status" value="1"/>
</dbReference>
<proteinExistence type="predicted"/>
<dbReference type="SUPFAM" id="SSF52047">
    <property type="entry name" value="RNI-like"/>
    <property type="match status" value="1"/>
</dbReference>
<dbReference type="EMBL" id="PKPP01000697">
    <property type="protein sequence ID" value="PWA89695.1"/>
    <property type="molecule type" value="Genomic_DNA"/>
</dbReference>